<evidence type="ECO:0000313" key="2">
    <source>
        <dbReference type="EMBL" id="KAK5086217.1"/>
    </source>
</evidence>
<dbReference type="EMBL" id="JAVRRG010000097">
    <property type="protein sequence ID" value="KAK5086217.1"/>
    <property type="molecule type" value="Genomic_DNA"/>
</dbReference>
<sequence>MLSQLNNDHHNNRIRRSKSATSVKERRKHPIASEPIDPESARLQALIAAHRAMDRSRGSSEANLYRRASSPVKHVPESSYRPESVELARKHFSNSQSSPQSLQMSPDVLYHGKRRQKKDFQSSLRSSESTEVKEIQAVKYPSTNMARSLSSSLRNRFKRAFSKPESCLPPQQLAASRAHFGDGIFSDIGNGGFDNYHTNEGHALRRDSMYDNPWYEKVEDDDLRRLATMAPLNKSNGSLSASSKSRVTSWANTTTTGSMLDTPLERKRLSVIQEDGGPHQPSSSAGSHLGGASAFRRPLPLPTGQRPDPQRLYSALVRRMNQESLDRKPVAGTEDDQPSSYVGNTQERTVRAVTSSTTAGDRPEHEVTEYNAVDDHRASADIAAAIEEAFHYNYSEESVYSKKDDGDPNPDHRQPANMSEQSIEIPDRGRDIGMYRLENKSNPYASDLKVNQPLQADDHASASMTSGSTHETSRGATHVRQKSVRNKRYSIMPNLTSNLSQASLTSEKSQGSSHVREQAQINPEQTAHVPENPTDEPATGPCGPLRKPGGSGNTSNFRTATPSDSVPDQLSVAKKRYPLLNVKEVAKNNTPVPSRPSSLTRSQSGLLQQMVNAEQGQNGKQENRLAASLRKISPQNVTNLLRGRKSLAVLGHKKHEKENRPYTTDNTPEAKIAISTSGPSYLTTRSGNSMGHMARGKDLEAHCESPTDIVKAKLSARLSRPFDMDALSFNQPSDSMYSGERESGYQDTAGGRLSVAHVQQPHNHPLGYDKRRSFDRGPGGYGGLGPSPFDSQTLVKHEEPRALPHVPTPEDQLKRKPSRAGMSLASKRMVSNFLRSRKKAVGSDEGAMSHEENVRNDVPGTSSPLFV</sequence>
<reference evidence="2 3" key="1">
    <citation type="submission" date="2023-08" db="EMBL/GenBank/DDBJ databases">
        <title>Black Yeasts Isolated from many extreme environments.</title>
        <authorList>
            <person name="Coleine C."/>
            <person name="Stajich J.E."/>
            <person name="Selbmann L."/>
        </authorList>
    </citation>
    <scope>NUCLEOTIDE SEQUENCE [LARGE SCALE GENOMIC DNA]</scope>
    <source>
        <strain evidence="2 3">CCFEE 5885</strain>
    </source>
</reference>
<feature type="compositionally biased region" description="Polar residues" evidence="1">
    <location>
        <begin position="553"/>
        <end position="568"/>
    </location>
</feature>
<evidence type="ECO:0000313" key="3">
    <source>
        <dbReference type="Proteomes" id="UP001345013"/>
    </source>
</evidence>
<protein>
    <submittedName>
        <fullName evidence="2">Uncharacterized protein</fullName>
    </submittedName>
</protein>
<comment type="caution">
    <text evidence="2">The sequence shown here is derived from an EMBL/GenBank/DDBJ whole genome shotgun (WGS) entry which is preliminary data.</text>
</comment>
<evidence type="ECO:0000256" key="1">
    <source>
        <dbReference type="SAM" id="MobiDB-lite"/>
    </source>
</evidence>
<feature type="region of interest" description="Disordered" evidence="1">
    <location>
        <begin position="398"/>
        <end position="429"/>
    </location>
</feature>
<proteinExistence type="predicted"/>
<feature type="compositionally biased region" description="Low complexity" evidence="1">
    <location>
        <begin position="282"/>
        <end position="294"/>
    </location>
</feature>
<feature type="compositionally biased region" description="Basic and acidic residues" evidence="1">
    <location>
        <begin position="399"/>
        <end position="414"/>
    </location>
</feature>
<feature type="region of interest" description="Disordered" evidence="1">
    <location>
        <begin position="323"/>
        <end position="363"/>
    </location>
</feature>
<organism evidence="2 3">
    <name type="scientific">Lithohypha guttulata</name>
    <dbReference type="NCBI Taxonomy" id="1690604"/>
    <lineage>
        <taxon>Eukaryota</taxon>
        <taxon>Fungi</taxon>
        <taxon>Dikarya</taxon>
        <taxon>Ascomycota</taxon>
        <taxon>Pezizomycotina</taxon>
        <taxon>Eurotiomycetes</taxon>
        <taxon>Chaetothyriomycetidae</taxon>
        <taxon>Chaetothyriales</taxon>
        <taxon>Trichomeriaceae</taxon>
        <taxon>Lithohypha</taxon>
    </lineage>
</organism>
<feature type="compositionally biased region" description="Polar residues" evidence="1">
    <location>
        <begin position="338"/>
        <end position="359"/>
    </location>
</feature>
<feature type="compositionally biased region" description="Low complexity" evidence="1">
    <location>
        <begin position="233"/>
        <end position="245"/>
    </location>
</feature>
<feature type="region of interest" description="Disordered" evidence="1">
    <location>
        <begin position="761"/>
        <end position="867"/>
    </location>
</feature>
<feature type="region of interest" description="Disordered" evidence="1">
    <location>
        <begin position="233"/>
        <end position="309"/>
    </location>
</feature>
<keyword evidence="3" id="KW-1185">Reference proteome</keyword>
<feature type="compositionally biased region" description="Basic residues" evidence="1">
    <location>
        <begin position="477"/>
        <end position="488"/>
    </location>
</feature>
<dbReference type="Proteomes" id="UP001345013">
    <property type="component" value="Unassembled WGS sequence"/>
</dbReference>
<feature type="compositionally biased region" description="Polar residues" evidence="1">
    <location>
        <begin position="246"/>
        <end position="259"/>
    </location>
</feature>
<gene>
    <name evidence="2" type="ORF">LTR24_006935</name>
</gene>
<feature type="region of interest" description="Disordered" evidence="1">
    <location>
        <begin position="458"/>
        <end position="570"/>
    </location>
</feature>
<feature type="compositionally biased region" description="Polar residues" evidence="1">
    <location>
        <begin position="493"/>
        <end position="525"/>
    </location>
</feature>
<accession>A0ABR0K5E2</accession>
<name>A0ABR0K5E2_9EURO</name>
<feature type="region of interest" description="Disordered" evidence="1">
    <location>
        <begin position="1"/>
        <end position="84"/>
    </location>
</feature>